<dbReference type="Proteomes" id="UP000886355">
    <property type="component" value="Unassembled WGS sequence"/>
</dbReference>
<evidence type="ECO:0000313" key="2">
    <source>
        <dbReference type="EMBL" id="HDL89311.1"/>
    </source>
</evidence>
<dbReference type="AlphaFoldDB" id="A0A7C1AVJ2"/>
<gene>
    <name evidence="2" type="ORF">ENG14_00215</name>
</gene>
<dbReference type="EMBL" id="DQZW01000011">
    <property type="protein sequence ID" value="HDL89311.1"/>
    <property type="molecule type" value="Genomic_DNA"/>
</dbReference>
<accession>A0A7C1AVJ2</accession>
<protein>
    <submittedName>
        <fullName evidence="2">Uncharacterized protein</fullName>
    </submittedName>
</protein>
<sequence>MEREDLKRKLKESLGRVNVLLSELEEETRKLQVVSDMTDSEVDAAKRRCRDLRRQLETDINLIKTLVLQATGYFDRDEEIVRIYNDLHERLRQAQDITMQTIKSLQSGMTKIEEEMELLRKKEFAIKKYKLHQAWSQK</sequence>
<proteinExistence type="predicted"/>
<organism evidence="2">
    <name type="scientific">Thermodesulforhabdus norvegica</name>
    <dbReference type="NCBI Taxonomy" id="39841"/>
    <lineage>
        <taxon>Bacteria</taxon>
        <taxon>Pseudomonadati</taxon>
        <taxon>Thermodesulfobacteriota</taxon>
        <taxon>Syntrophobacteria</taxon>
        <taxon>Syntrophobacterales</taxon>
        <taxon>Thermodesulforhabdaceae</taxon>
        <taxon>Thermodesulforhabdus</taxon>
    </lineage>
</organism>
<feature type="coiled-coil region" evidence="1">
    <location>
        <begin position="3"/>
        <end position="62"/>
    </location>
</feature>
<evidence type="ECO:0000256" key="1">
    <source>
        <dbReference type="SAM" id="Coils"/>
    </source>
</evidence>
<keyword evidence="1" id="KW-0175">Coiled coil</keyword>
<name>A0A7C1AVJ2_9BACT</name>
<comment type="caution">
    <text evidence="2">The sequence shown here is derived from an EMBL/GenBank/DDBJ whole genome shotgun (WGS) entry which is preliminary data.</text>
</comment>
<reference evidence="2" key="1">
    <citation type="journal article" date="2020" name="mSystems">
        <title>Genome- and Community-Level Interaction Insights into Carbon Utilization and Element Cycling Functions of Hydrothermarchaeota in Hydrothermal Sediment.</title>
        <authorList>
            <person name="Zhou Z."/>
            <person name="Liu Y."/>
            <person name="Xu W."/>
            <person name="Pan J."/>
            <person name="Luo Z.H."/>
            <person name="Li M."/>
        </authorList>
    </citation>
    <scope>NUCLEOTIDE SEQUENCE [LARGE SCALE GENOMIC DNA]</scope>
    <source>
        <strain evidence="2">HyVt-19</strain>
    </source>
</reference>